<evidence type="ECO:0000313" key="1">
    <source>
        <dbReference type="EMBL" id="CAG9949536.1"/>
    </source>
</evidence>
<comment type="caution">
    <text evidence="1">The sequence shown here is derived from an EMBL/GenBank/DDBJ whole genome shotgun (WGS) entry which is preliminary data.</text>
</comment>
<protein>
    <submittedName>
        <fullName evidence="1">Uncharacterized protein</fullName>
    </submittedName>
</protein>
<reference evidence="1" key="1">
    <citation type="submission" date="2020-04" db="EMBL/GenBank/DDBJ databases">
        <authorList>
            <person name="Broberg M."/>
        </authorList>
    </citation>
    <scope>NUCLEOTIDE SEQUENCE</scope>
</reference>
<reference evidence="1" key="2">
    <citation type="submission" date="2021-10" db="EMBL/GenBank/DDBJ databases">
        <authorList>
            <person name="Piombo E."/>
        </authorList>
    </citation>
    <scope>NUCLEOTIDE SEQUENCE</scope>
</reference>
<dbReference type="Proteomes" id="UP000836387">
    <property type="component" value="Unassembled WGS sequence"/>
</dbReference>
<gene>
    <name evidence="1" type="ORF">CRV2_00021579</name>
</gene>
<evidence type="ECO:0000313" key="2">
    <source>
        <dbReference type="Proteomes" id="UP000836387"/>
    </source>
</evidence>
<sequence>MSRLNLGNDEPKYVTFEELLRTSDIISVHVPLSDRTRHLIGKKEIDMMKENIIIINTARGPSSTREPEIHPGLMKNENAILLPHIGTATIDTRKCMEVTMLDNVKNGLFHKQLLTPVPEHAQAAR</sequence>
<dbReference type="EMBL" id="CADEHS020000099">
    <property type="protein sequence ID" value="CAG9949536.1"/>
    <property type="molecule type" value="Genomic_DNA"/>
</dbReference>
<accession>A0ACA9U8I4</accession>
<keyword evidence="2" id="KW-1185">Reference proteome</keyword>
<proteinExistence type="predicted"/>
<name>A0ACA9U8I4_BIOOC</name>
<organism evidence="1 2">
    <name type="scientific">Clonostachys rosea f. rosea IK726</name>
    <dbReference type="NCBI Taxonomy" id="1349383"/>
    <lineage>
        <taxon>Eukaryota</taxon>
        <taxon>Fungi</taxon>
        <taxon>Dikarya</taxon>
        <taxon>Ascomycota</taxon>
        <taxon>Pezizomycotina</taxon>
        <taxon>Sordariomycetes</taxon>
        <taxon>Hypocreomycetidae</taxon>
        <taxon>Hypocreales</taxon>
        <taxon>Bionectriaceae</taxon>
        <taxon>Clonostachys</taxon>
    </lineage>
</organism>